<feature type="non-terminal residue" evidence="2">
    <location>
        <position position="740"/>
    </location>
</feature>
<dbReference type="PANTHER" id="PTHR47679">
    <property type="entry name" value="PROTEIN TORNADO 1"/>
    <property type="match status" value="1"/>
</dbReference>
<dbReference type="PANTHER" id="PTHR47679:SF2">
    <property type="entry name" value="C-TERMINAL OF ROC (COR) DOMAIN-CONTAINING PROTEIN"/>
    <property type="match status" value="1"/>
</dbReference>
<protein>
    <recommendedName>
        <fullName evidence="4">RNI-like protein</fullName>
    </recommendedName>
</protein>
<keyword evidence="3" id="KW-1185">Reference proteome</keyword>
<dbReference type="SMART" id="SM00368">
    <property type="entry name" value="LRR_RI"/>
    <property type="match status" value="4"/>
</dbReference>
<gene>
    <name evidence="2" type="ORF">BGZ70_004873</name>
</gene>
<evidence type="ECO:0000313" key="2">
    <source>
        <dbReference type="EMBL" id="KAF9944254.1"/>
    </source>
</evidence>
<organism evidence="2 3">
    <name type="scientific">Mortierella alpina</name>
    <name type="common">Oleaginous fungus</name>
    <name type="synonym">Mortierella renispora</name>
    <dbReference type="NCBI Taxonomy" id="64518"/>
    <lineage>
        <taxon>Eukaryota</taxon>
        <taxon>Fungi</taxon>
        <taxon>Fungi incertae sedis</taxon>
        <taxon>Mucoromycota</taxon>
        <taxon>Mortierellomycotina</taxon>
        <taxon>Mortierellomycetes</taxon>
        <taxon>Mortierellales</taxon>
        <taxon>Mortierellaceae</taxon>
        <taxon>Mortierella</taxon>
    </lineage>
</organism>
<dbReference type="AlphaFoldDB" id="A0A9P6IQQ5"/>
<keyword evidence="1" id="KW-0175">Coiled coil</keyword>
<evidence type="ECO:0000313" key="3">
    <source>
        <dbReference type="Proteomes" id="UP000738359"/>
    </source>
</evidence>
<dbReference type="InterPro" id="IPR001611">
    <property type="entry name" value="Leu-rich_rpt"/>
</dbReference>
<evidence type="ECO:0008006" key="4">
    <source>
        <dbReference type="Google" id="ProtNLM"/>
    </source>
</evidence>
<comment type="caution">
    <text evidence="2">The sequence shown here is derived from an EMBL/GenBank/DDBJ whole genome shotgun (WGS) entry which is preliminary data.</text>
</comment>
<reference evidence="2" key="1">
    <citation type="journal article" date="2020" name="Fungal Divers.">
        <title>Resolving the Mortierellaceae phylogeny through synthesis of multi-gene phylogenetics and phylogenomics.</title>
        <authorList>
            <person name="Vandepol N."/>
            <person name="Liber J."/>
            <person name="Desiro A."/>
            <person name="Na H."/>
            <person name="Kennedy M."/>
            <person name="Barry K."/>
            <person name="Grigoriev I.V."/>
            <person name="Miller A.N."/>
            <person name="O'Donnell K."/>
            <person name="Stajich J.E."/>
            <person name="Bonito G."/>
        </authorList>
    </citation>
    <scope>NUCLEOTIDE SEQUENCE</scope>
    <source>
        <strain evidence="2">CK1249</strain>
    </source>
</reference>
<feature type="coiled-coil region" evidence="1">
    <location>
        <begin position="137"/>
        <end position="221"/>
    </location>
</feature>
<feature type="non-terminal residue" evidence="2">
    <location>
        <position position="1"/>
    </location>
</feature>
<name>A0A9P6IQQ5_MORAP</name>
<sequence length="740" mass="81018">FPGVILDVVLASASENVPVDASVGTPSIVPTATLNSAPTIDKTDAPAVPPADCSCEDKFIEEPQVTSALAAMPIGDIGTCTASTGPSVVLPSSPSKVETASKTALSFMEALKCASKKAKELDRHVPQQERNAEMAYMIKLLEASEVKQEELSQLQKQALNQQEEMKQLVLKHQEEIKRLALEHQEEVKQLHRASDAKQEEVKQLQNQALDQQEEMKQLALDHHEEIKQLQIKALGQLAELQDRVKALLTQTYELHEYPVPRLFVVLPQDPSRWDTVDPFSNKFRLYFLCECGEHTKSIDSQTNIPHHIHVAKHEGYEIKRPSEFFQRYGSYVLIILKMLTFGVKLGITVAGVAIPGLPFVISAESIGQVATSAKHWQESIEHGVSRAIGHIDNVLTHDNGAVDQVETKEALEGADLRKLDTFLKAKDGDKVLGNLYRTVTDKGHVKWVCIDHYRENYQESTAQDFQRMLNSVGGSFDRSIARSVYELDVVFDWACTTSDLEVLEGALKASRVSILRLGIQQFRISNLSSTSAQYGVLLRIKGLPNMRIIHTILSKDVIKLLSIQPKISPCFCKLSIEATPGSVGGKELTTIAEVLKTNSTLTALDLTNNSSGDSGAGVLAEALKTNTTLSSLSLNNNNIGDNGARSLAYALKTNKTLTTLSLEDNFIKFNGALALSESLKTNLTLTTLNLDWKSIIFIRVEGLTVALKSNSTVATLNLESNSIGDDGAKALADALTTNST</sequence>
<dbReference type="OrthoDB" id="2395959at2759"/>
<dbReference type="SUPFAM" id="SSF52047">
    <property type="entry name" value="RNI-like"/>
    <property type="match status" value="1"/>
</dbReference>
<dbReference type="InterPro" id="IPR032675">
    <property type="entry name" value="LRR_dom_sf"/>
</dbReference>
<dbReference type="Pfam" id="PF13516">
    <property type="entry name" value="LRR_6"/>
    <property type="match status" value="3"/>
</dbReference>
<evidence type="ECO:0000256" key="1">
    <source>
        <dbReference type="SAM" id="Coils"/>
    </source>
</evidence>
<dbReference type="Proteomes" id="UP000738359">
    <property type="component" value="Unassembled WGS sequence"/>
</dbReference>
<accession>A0A9P6IQQ5</accession>
<dbReference type="Gene3D" id="3.80.10.10">
    <property type="entry name" value="Ribonuclease Inhibitor"/>
    <property type="match status" value="2"/>
</dbReference>
<dbReference type="EMBL" id="JAAAHY010002550">
    <property type="protein sequence ID" value="KAF9944254.1"/>
    <property type="molecule type" value="Genomic_DNA"/>
</dbReference>
<proteinExistence type="predicted"/>